<dbReference type="Proteomes" id="UP000294743">
    <property type="component" value="Unassembled WGS sequence"/>
</dbReference>
<accession>A0A4R7ZIR5</accession>
<dbReference type="OrthoDB" id="1683148at2"/>
<dbReference type="EMBL" id="SODD01000026">
    <property type="protein sequence ID" value="TDW16268.1"/>
    <property type="molecule type" value="Genomic_DNA"/>
</dbReference>
<reference evidence="2 3" key="1">
    <citation type="submission" date="2019-03" db="EMBL/GenBank/DDBJ databases">
        <title>Genomic Encyclopedia of Type Strains, Phase IV (KMG-IV): sequencing the most valuable type-strain genomes for metagenomic binning, comparative biology and taxonomic classification.</title>
        <authorList>
            <person name="Goeker M."/>
        </authorList>
    </citation>
    <scope>NUCLEOTIDE SEQUENCE [LARGE SCALE GENOMIC DNA]</scope>
    <source>
        <strain evidence="2 3">DSM 28867</strain>
    </source>
</reference>
<organism evidence="2 3">
    <name type="scientific">Breznakia blatticola</name>
    <dbReference type="NCBI Taxonomy" id="1754012"/>
    <lineage>
        <taxon>Bacteria</taxon>
        <taxon>Bacillati</taxon>
        <taxon>Bacillota</taxon>
        <taxon>Erysipelotrichia</taxon>
        <taxon>Erysipelotrichales</taxon>
        <taxon>Erysipelotrichaceae</taxon>
        <taxon>Breznakia</taxon>
    </lineage>
</organism>
<evidence type="ECO:0000259" key="1">
    <source>
        <dbReference type="Pfam" id="PF18812"/>
    </source>
</evidence>
<evidence type="ECO:0000313" key="3">
    <source>
        <dbReference type="Proteomes" id="UP000294743"/>
    </source>
</evidence>
<dbReference type="Pfam" id="PF18812">
    <property type="entry name" value="PBECR3"/>
    <property type="match status" value="1"/>
</dbReference>
<sequence>MDKSIKVGLFKQKYNTVLNTNFPIYDIVKSNGLKHHLIKNNHSNCLCYLDKIEEILHDPTYIGQNARHSNSIELIKRYDDNILVAMKLDNKHGCWYVASVYDVPEEKIIRRLHSGRLKKYK</sequence>
<gene>
    <name evidence="2" type="ORF">EDD63_12632</name>
</gene>
<keyword evidence="3" id="KW-1185">Reference proteome</keyword>
<name>A0A4R7ZIR5_9FIRM</name>
<comment type="caution">
    <text evidence="2">The sequence shown here is derived from an EMBL/GenBank/DDBJ whole genome shotgun (WGS) entry which is preliminary data.</text>
</comment>
<evidence type="ECO:0000313" key="2">
    <source>
        <dbReference type="EMBL" id="TDW16268.1"/>
    </source>
</evidence>
<dbReference type="InterPro" id="IPR041301">
    <property type="entry name" value="PBECR3"/>
</dbReference>
<dbReference type="RefSeq" id="WP_134170083.1">
    <property type="nucleotide sequence ID" value="NZ_SODD01000026.1"/>
</dbReference>
<protein>
    <recommendedName>
        <fullName evidence="1">Phage-Barnase-EndoU-ColicinE5/D-RelE like nuclease 3 domain-containing protein</fullName>
    </recommendedName>
</protein>
<feature type="domain" description="Phage-Barnase-EndoU-ColicinE5/D-RelE like nuclease 3" evidence="1">
    <location>
        <begin position="6"/>
        <end position="108"/>
    </location>
</feature>
<proteinExistence type="predicted"/>
<dbReference type="AlphaFoldDB" id="A0A4R7ZIR5"/>